<feature type="compositionally biased region" description="Basic residues" evidence="1">
    <location>
        <begin position="126"/>
        <end position="136"/>
    </location>
</feature>
<keyword evidence="3" id="KW-1185">Reference proteome</keyword>
<proteinExistence type="predicted"/>
<gene>
    <name evidence="2" type="ORF">FHX71_001676</name>
</gene>
<dbReference type="AlphaFoldDB" id="A0A7W3PDP3"/>
<evidence type="ECO:0000256" key="1">
    <source>
        <dbReference type="SAM" id="MobiDB-lite"/>
    </source>
</evidence>
<feature type="region of interest" description="Disordered" evidence="1">
    <location>
        <begin position="101"/>
        <end position="151"/>
    </location>
</feature>
<evidence type="ECO:0000313" key="3">
    <source>
        <dbReference type="Proteomes" id="UP000540568"/>
    </source>
</evidence>
<reference evidence="2 3" key="1">
    <citation type="submission" date="2020-07" db="EMBL/GenBank/DDBJ databases">
        <title>Sequencing the genomes of 1000 actinobacteria strains.</title>
        <authorList>
            <person name="Klenk H.-P."/>
        </authorList>
    </citation>
    <scope>NUCLEOTIDE SEQUENCE [LARGE SCALE GENOMIC DNA]</scope>
    <source>
        <strain evidence="2 3">DSM 44121</strain>
    </source>
</reference>
<comment type="caution">
    <text evidence="2">The sequence shown here is derived from an EMBL/GenBank/DDBJ whole genome shotgun (WGS) entry which is preliminary data.</text>
</comment>
<dbReference type="EMBL" id="JACGWV010000001">
    <property type="protein sequence ID" value="MBA8807734.1"/>
    <property type="molecule type" value="Genomic_DNA"/>
</dbReference>
<name>A0A7W3PDP3_9MICO</name>
<dbReference type="Pfam" id="PF19800">
    <property type="entry name" value="DUF6283"/>
    <property type="match status" value="1"/>
</dbReference>
<dbReference type="Proteomes" id="UP000540568">
    <property type="component" value="Unassembled WGS sequence"/>
</dbReference>
<evidence type="ECO:0000313" key="2">
    <source>
        <dbReference type="EMBL" id="MBA8807734.1"/>
    </source>
</evidence>
<organism evidence="2 3">
    <name type="scientific">Promicromonospora sukumoe</name>
    <dbReference type="NCBI Taxonomy" id="88382"/>
    <lineage>
        <taxon>Bacteria</taxon>
        <taxon>Bacillati</taxon>
        <taxon>Actinomycetota</taxon>
        <taxon>Actinomycetes</taxon>
        <taxon>Micrococcales</taxon>
        <taxon>Promicromonosporaceae</taxon>
        <taxon>Promicromonospora</taxon>
    </lineage>
</organism>
<dbReference type="InterPro" id="IPR046250">
    <property type="entry name" value="DUF6283"/>
</dbReference>
<protein>
    <submittedName>
        <fullName evidence="2">Uncharacterized protein</fullName>
    </submittedName>
</protein>
<dbReference type="RefSeq" id="WP_182615259.1">
    <property type="nucleotide sequence ID" value="NZ_BAAATF010000020.1"/>
</dbReference>
<dbReference type="CDD" id="cd07177">
    <property type="entry name" value="terB_like"/>
    <property type="match status" value="1"/>
</dbReference>
<sequence>MSNLSAPLPANNPCGSCPYRRNVPSGVWDASEYEKLPRYDAATTDQPARLFLCHQQDGRICAGWAGCHDMDHNLAARVAVLDGQLTPDEHQQLLDYTTDVPLFDSGQDAADHGRADESNPGQRARQMARKLRHRQKLQAQDAGPSVELDQI</sequence>
<accession>A0A7W3PDP3</accession>